<dbReference type="GO" id="GO:0030313">
    <property type="term" value="C:cell envelope"/>
    <property type="evidence" value="ECO:0007669"/>
    <property type="project" value="UniProtKB-SubCell"/>
</dbReference>
<dbReference type="PROSITE" id="PS51257">
    <property type="entry name" value="PROKAR_LIPOPROTEIN"/>
    <property type="match status" value="1"/>
</dbReference>
<dbReference type="Pfam" id="PF01547">
    <property type="entry name" value="SBP_bac_1"/>
    <property type="match status" value="1"/>
</dbReference>
<protein>
    <submittedName>
        <fullName evidence="6">Sugar ABC transporter substrate-binding protein</fullName>
    </submittedName>
</protein>
<dbReference type="InterPro" id="IPR050490">
    <property type="entry name" value="Bact_solute-bd_prot1"/>
</dbReference>
<evidence type="ECO:0000313" key="7">
    <source>
        <dbReference type="Proteomes" id="UP001299608"/>
    </source>
</evidence>
<keyword evidence="3" id="KW-0813">Transport</keyword>
<dbReference type="Gene3D" id="3.40.190.10">
    <property type="entry name" value="Periplasmic binding protein-like II"/>
    <property type="match status" value="1"/>
</dbReference>
<evidence type="ECO:0000313" key="6">
    <source>
        <dbReference type="EMBL" id="MCG4744993.1"/>
    </source>
</evidence>
<feature type="chain" id="PRO_5043823331" evidence="5">
    <location>
        <begin position="22"/>
        <end position="441"/>
    </location>
</feature>
<dbReference type="RefSeq" id="WP_238053433.1">
    <property type="nucleotide sequence ID" value="NZ_JAKNGE010000006.1"/>
</dbReference>
<gene>
    <name evidence="6" type="ORF">L0N08_06165</name>
</gene>
<dbReference type="Proteomes" id="UP001299608">
    <property type="component" value="Unassembled WGS sequence"/>
</dbReference>
<proteinExistence type="inferred from homology"/>
<evidence type="ECO:0000256" key="1">
    <source>
        <dbReference type="ARBA" id="ARBA00004196"/>
    </source>
</evidence>
<evidence type="ECO:0000256" key="4">
    <source>
        <dbReference type="ARBA" id="ARBA00022729"/>
    </source>
</evidence>
<dbReference type="CDD" id="cd13585">
    <property type="entry name" value="PBP2_TMBP_like"/>
    <property type="match status" value="1"/>
</dbReference>
<evidence type="ECO:0000256" key="5">
    <source>
        <dbReference type="SAM" id="SignalP"/>
    </source>
</evidence>
<dbReference type="SUPFAM" id="SSF53850">
    <property type="entry name" value="Periplasmic binding protein-like II"/>
    <property type="match status" value="1"/>
</dbReference>
<comment type="similarity">
    <text evidence="2">Belongs to the bacterial solute-binding protein 1 family.</text>
</comment>
<feature type="signal peptide" evidence="5">
    <location>
        <begin position="1"/>
        <end position="21"/>
    </location>
</feature>
<dbReference type="PANTHER" id="PTHR43649">
    <property type="entry name" value="ARABINOSE-BINDING PROTEIN-RELATED"/>
    <property type="match status" value="1"/>
</dbReference>
<accession>A0AAW5BNU3</accession>
<dbReference type="InterPro" id="IPR006059">
    <property type="entry name" value="SBP"/>
</dbReference>
<comment type="caution">
    <text evidence="6">The sequence shown here is derived from an EMBL/GenBank/DDBJ whole genome shotgun (WGS) entry which is preliminary data.</text>
</comment>
<evidence type="ECO:0000256" key="3">
    <source>
        <dbReference type="ARBA" id="ARBA00022448"/>
    </source>
</evidence>
<organism evidence="6 7">
    <name type="scientific">Enterocloster aldenensis</name>
    <dbReference type="NCBI Taxonomy" id="358742"/>
    <lineage>
        <taxon>Bacteria</taxon>
        <taxon>Bacillati</taxon>
        <taxon>Bacillota</taxon>
        <taxon>Clostridia</taxon>
        <taxon>Lachnospirales</taxon>
        <taxon>Lachnospiraceae</taxon>
        <taxon>Enterocloster</taxon>
    </lineage>
</organism>
<reference evidence="6" key="1">
    <citation type="submission" date="2022-01" db="EMBL/GenBank/DDBJ databases">
        <title>Collection of gut derived symbiotic bacterial strains cultured from healthy donors.</title>
        <authorList>
            <person name="Lin H."/>
            <person name="Kohout C."/>
            <person name="Waligurski E."/>
            <person name="Pamer E.G."/>
        </authorList>
    </citation>
    <scope>NUCLEOTIDE SEQUENCE</scope>
    <source>
        <strain evidence="6">DFI.6.55</strain>
    </source>
</reference>
<sequence>MKKKQLIAAAMAAVMAAGALTACGSGSKETGSAGEIGKESAAKTGEGKAVLSVTTWDNESTPQFSAIIDAYEAKNPDVEIKVIDTSADEYNNSVGISLSAAQPDPDVIWVKDMGALLQMADKEQLLPLDDFIKKDNLDLSVYKGAAEQLRYNDISYSLPYRNDWYVLYYNKGLFDAAGVEYPSNDMTWDEYYDLAARLTSGEGGSKVYGSHHHTWQALVTNWAVQDGKHTVVETDYDFLKPWYENTLKLQDNGYIQDYSTLKTANIHYISVFKNQQCAMMPMGTWFIATMMQSQAEGETDFRWGVAAIPHPSDTEAGYTVGALTPITISRFSDQPELAWDFVKFAASEEAAEILARQGVFTGIQTEASLEAIASAEFFPEGEGNVEALNYSHYVFDRPLDSKIEEIRTVLNEVHEMIMIHGYSVDDGINELKERVAEIKGW</sequence>
<name>A0AAW5BNU3_9FIRM</name>
<dbReference type="AlphaFoldDB" id="A0AAW5BNU3"/>
<dbReference type="PANTHER" id="PTHR43649:SF31">
    <property type="entry name" value="SN-GLYCEROL-3-PHOSPHATE-BINDING PERIPLASMIC PROTEIN UGPB"/>
    <property type="match status" value="1"/>
</dbReference>
<evidence type="ECO:0000256" key="2">
    <source>
        <dbReference type="ARBA" id="ARBA00008520"/>
    </source>
</evidence>
<comment type="subcellular location">
    <subcellularLocation>
        <location evidence="1">Cell envelope</location>
    </subcellularLocation>
</comment>
<keyword evidence="4 5" id="KW-0732">Signal</keyword>
<dbReference type="EMBL" id="JAKNGE010000006">
    <property type="protein sequence ID" value="MCG4744993.1"/>
    <property type="molecule type" value="Genomic_DNA"/>
</dbReference>